<evidence type="ECO:0000313" key="1">
    <source>
        <dbReference type="EMBL" id="KAF5912657.1"/>
    </source>
</evidence>
<dbReference type="AlphaFoldDB" id="A0A7J7EAB9"/>
<protein>
    <submittedName>
        <fullName evidence="1">Uncharacterized protein</fullName>
    </submittedName>
</protein>
<evidence type="ECO:0000313" key="2">
    <source>
        <dbReference type="Proteomes" id="UP000551758"/>
    </source>
</evidence>
<sequence length="120" mass="13668">MPTAIDSTVTLGHRCIRTCCYVRTTLYSKLTREIFELVKKRELHFEDPLWDSITDCAKSILKQSIKADLAPRITAEELLDNSEWKNNSRTDEGNIAVQKSNHSIRGQLRSYQPGDVSLVS</sequence>
<gene>
    <name evidence="1" type="ORF">HPG69_007646</name>
</gene>
<accession>A0A7J7EAB9</accession>
<dbReference type="Gene3D" id="1.10.510.10">
    <property type="entry name" value="Transferase(Phosphotransferase) domain 1"/>
    <property type="match status" value="1"/>
</dbReference>
<dbReference type="EMBL" id="JACDTQ010003801">
    <property type="protein sequence ID" value="KAF5912657.1"/>
    <property type="molecule type" value="Genomic_DNA"/>
</dbReference>
<keyword evidence="2" id="KW-1185">Reference proteome</keyword>
<comment type="caution">
    <text evidence="1">The sequence shown here is derived from an EMBL/GenBank/DDBJ whole genome shotgun (WGS) entry which is preliminary data.</text>
</comment>
<dbReference type="Proteomes" id="UP000551758">
    <property type="component" value="Unassembled WGS sequence"/>
</dbReference>
<organism evidence="1 2">
    <name type="scientific">Diceros bicornis minor</name>
    <name type="common">South-central black rhinoceros</name>
    <dbReference type="NCBI Taxonomy" id="77932"/>
    <lineage>
        <taxon>Eukaryota</taxon>
        <taxon>Metazoa</taxon>
        <taxon>Chordata</taxon>
        <taxon>Craniata</taxon>
        <taxon>Vertebrata</taxon>
        <taxon>Euteleostomi</taxon>
        <taxon>Mammalia</taxon>
        <taxon>Eutheria</taxon>
        <taxon>Laurasiatheria</taxon>
        <taxon>Perissodactyla</taxon>
        <taxon>Rhinocerotidae</taxon>
        <taxon>Diceros</taxon>
    </lineage>
</organism>
<name>A0A7J7EAB9_DICBM</name>
<reference evidence="1 2" key="1">
    <citation type="journal article" date="2020" name="Mol. Biol. Evol.">
        <title>Interspecific Gene Flow and the Evolution of Specialization in Black and White Rhinoceros.</title>
        <authorList>
            <person name="Moodley Y."/>
            <person name="Westbury M.V."/>
            <person name="Russo I.M."/>
            <person name="Gopalakrishnan S."/>
            <person name="Rakotoarivelo A."/>
            <person name="Olsen R.A."/>
            <person name="Prost S."/>
            <person name="Tunstall T."/>
            <person name="Ryder O.A."/>
            <person name="Dalen L."/>
            <person name="Bruford M.W."/>
        </authorList>
    </citation>
    <scope>NUCLEOTIDE SEQUENCE [LARGE SCALE GENOMIC DNA]</scope>
    <source>
        <strain evidence="1">SBR-YM</strain>
        <tissue evidence="1">Skin</tissue>
    </source>
</reference>
<proteinExistence type="predicted"/>